<dbReference type="FunCoup" id="E3LE99">
    <property type="interactions" value="37"/>
</dbReference>
<evidence type="ECO:0000256" key="1">
    <source>
        <dbReference type="ARBA" id="ARBA00006538"/>
    </source>
</evidence>
<dbReference type="AlphaFoldDB" id="E3LE99"/>
<sequence>MLPEINVIPSDSLVHERISIVVNGLEFQKLYKIELRLIHKTGTYRSFGVFKASVSGRIDLRRDAPIRGTYCGVNEPGLFESVEPTESVRYGGYFNCTPPVDFEYQLIVTDSQEQLVSKKVFKRRLRHPLVERIEIEETYPSDNDAHNGHEINKIETSSLLDQSRNPKITGTIFKPPGVGPFPTIIDISGTGGGLNEQKGAALASRGFVVLCLAFFKFKNLTDDLLSVDLQYFEDAINYITSLPYTSERIGFQGVSFGGTLVMYLATKFPKIKAVCSINGSFAMDEFSHIRVNGERPPIGIFSPNGGHVRFLNDLMVYTDMVKNITLEDGAEFQFENSTKDTAFRFVSALDDLSVPTVRSTNRLSERLRKLGRIVDVDFVPGGHLLDPPCFPHHPMVYSNIAGLFQTYGGETSLHGKSEFEVWERTVKFFSEHLGAPTPLSDYLRLSAKL</sequence>
<dbReference type="eggNOG" id="ENOG502QQ8Z">
    <property type="taxonomic scope" value="Eukaryota"/>
</dbReference>
<dbReference type="PANTHER" id="PTHR10824:SF4">
    <property type="entry name" value="ACYL-COENZYME A THIOESTERASE 1-LIKE"/>
    <property type="match status" value="1"/>
</dbReference>
<gene>
    <name evidence="2" type="ORF">CRE_00279</name>
</gene>
<dbReference type="EMBL" id="DS268407">
    <property type="protein sequence ID" value="EFO82349.1"/>
    <property type="molecule type" value="Genomic_DNA"/>
</dbReference>
<dbReference type="InterPro" id="IPR006862">
    <property type="entry name" value="Thio_Ohase/aa_AcTrfase"/>
</dbReference>
<dbReference type="Pfam" id="PF04775">
    <property type="entry name" value="Bile_Hydr_Trans"/>
    <property type="match status" value="1"/>
</dbReference>
<proteinExistence type="inferred from homology"/>
<dbReference type="PANTHER" id="PTHR10824">
    <property type="entry name" value="ACYL-COENZYME A THIOESTERASE-RELATED"/>
    <property type="match status" value="1"/>
</dbReference>
<reference evidence="2" key="1">
    <citation type="submission" date="2007-07" db="EMBL/GenBank/DDBJ databases">
        <title>PCAP assembly of the Caenorhabditis remanei genome.</title>
        <authorList>
            <consortium name="The Caenorhabditis remanei Sequencing Consortium"/>
            <person name="Wilson R.K."/>
        </authorList>
    </citation>
    <scope>NUCLEOTIDE SEQUENCE [LARGE SCALE GENOMIC DNA]</scope>
    <source>
        <strain evidence="2">PB4641</strain>
    </source>
</reference>
<dbReference type="SUPFAM" id="SSF53474">
    <property type="entry name" value="alpha/beta-Hydrolases"/>
    <property type="match status" value="1"/>
</dbReference>
<dbReference type="PIRSF" id="PIRSF016521">
    <property type="entry name" value="Acyl-CoA_hydro"/>
    <property type="match status" value="1"/>
</dbReference>
<dbReference type="InterPro" id="IPR042490">
    <property type="entry name" value="Thio_Ohase/BAAT_N"/>
</dbReference>
<dbReference type="OMA" id="EAVKPRC"/>
<dbReference type="InterPro" id="IPR014940">
    <property type="entry name" value="BAAT_C"/>
</dbReference>
<dbReference type="GO" id="GO:0006637">
    <property type="term" value="P:acyl-CoA metabolic process"/>
    <property type="evidence" value="ECO:0007669"/>
    <property type="project" value="InterPro"/>
</dbReference>
<evidence type="ECO:0000313" key="3">
    <source>
        <dbReference type="Proteomes" id="UP000008281"/>
    </source>
</evidence>
<keyword evidence="3" id="KW-1185">Reference proteome</keyword>
<dbReference type="Gene3D" id="3.40.50.1820">
    <property type="entry name" value="alpha/beta hydrolase"/>
    <property type="match status" value="1"/>
</dbReference>
<dbReference type="OrthoDB" id="6347013at2759"/>
<dbReference type="GO" id="GO:0047617">
    <property type="term" value="F:fatty acyl-CoA hydrolase activity"/>
    <property type="evidence" value="ECO:0007669"/>
    <property type="project" value="TreeGrafter"/>
</dbReference>
<dbReference type="HOGENOM" id="CLU_029849_4_0_1"/>
<dbReference type="Proteomes" id="UP000008281">
    <property type="component" value="Unassembled WGS sequence"/>
</dbReference>
<protein>
    <submittedName>
        <fullName evidence="2">Uncharacterized protein</fullName>
    </submittedName>
</protein>
<dbReference type="MEROPS" id="S09.B09"/>
<comment type="similarity">
    <text evidence="1">Belongs to the C/M/P thioester hydrolase family.</text>
</comment>
<dbReference type="GO" id="GO:0006631">
    <property type="term" value="P:fatty acid metabolic process"/>
    <property type="evidence" value="ECO:0007669"/>
    <property type="project" value="TreeGrafter"/>
</dbReference>
<dbReference type="Gene3D" id="2.60.40.2240">
    <property type="entry name" value="Acyl-CoA thioester hydrolase/BAAT N-terminal domain"/>
    <property type="match status" value="1"/>
</dbReference>
<dbReference type="Pfam" id="PF08840">
    <property type="entry name" value="BAAT_C"/>
    <property type="match status" value="1"/>
</dbReference>
<organism evidence="3">
    <name type="scientific">Caenorhabditis remanei</name>
    <name type="common">Caenorhabditis vulgaris</name>
    <dbReference type="NCBI Taxonomy" id="31234"/>
    <lineage>
        <taxon>Eukaryota</taxon>
        <taxon>Metazoa</taxon>
        <taxon>Ecdysozoa</taxon>
        <taxon>Nematoda</taxon>
        <taxon>Chromadorea</taxon>
        <taxon>Rhabditida</taxon>
        <taxon>Rhabditina</taxon>
        <taxon>Rhabditomorpha</taxon>
        <taxon>Rhabditoidea</taxon>
        <taxon>Rhabditidae</taxon>
        <taxon>Peloderinae</taxon>
        <taxon>Caenorhabditis</taxon>
    </lineage>
</organism>
<evidence type="ECO:0000313" key="2">
    <source>
        <dbReference type="EMBL" id="EFO82349.1"/>
    </source>
</evidence>
<dbReference type="InterPro" id="IPR016662">
    <property type="entry name" value="Acyl-CoA_thioEstase_long-chain"/>
</dbReference>
<accession>E3LE99</accession>
<name>E3LE99_CAERE</name>
<dbReference type="STRING" id="31234.E3LE99"/>
<dbReference type="InterPro" id="IPR029058">
    <property type="entry name" value="AB_hydrolase_fold"/>
</dbReference>